<dbReference type="GO" id="GO:0003676">
    <property type="term" value="F:nucleic acid binding"/>
    <property type="evidence" value="ECO:0007669"/>
    <property type="project" value="InterPro"/>
</dbReference>
<accession>A0A2P8GCL0</accession>
<name>A0A2P8GCL0_9BACT</name>
<dbReference type="InterPro" id="IPR038461">
    <property type="entry name" value="Schlafen_AlbA_2_dom_sf"/>
</dbReference>
<dbReference type="SUPFAM" id="SSF50249">
    <property type="entry name" value="Nucleic acid-binding proteins"/>
    <property type="match status" value="1"/>
</dbReference>
<sequence>MNTNKITVGGTLKEDDSICVKVITVNTRETNKSFVCEYNGIQIQLPFLSWQYSSKFHYPKELKIFNSSRKAGQEKFLQIPEGENIHPYFKLNEGYEFSFDGFKKTDNGTFLILRDVEGIGYTAPKQFNDDYHELKKGRVRFIFAGYKKNGEIKLYRKKALKLKDVFADSSPLQDNELKSQLEANEKYADYGRQYNNEDNKWLLTITNILEYGTFNAIEHKNYSFALKAIVYLEIAYDYLLNSGFLKTFNSNKANEIQQRAMYRSQKIRSLTAPLIALNTLNYDAYLIKSITLFIEAKHSYDELAANNYLRNVYDTIRIGSLDILSGEAIFNLYRSLFPYIDTSNFYFDTLLKVLRYKVRALDNKLFFKTFFDRNERIRHFKGNTDLIPFFNLSNLLAHISQTIAPGETIIWYAKCIRALSVFNPNFHQSKKMLEELIQQLGPVKKEYQLLPLKYYRTLEGHILKLSDSEEVKNVKWELLKQKYESNESIKMKIAGKDDLGFYILFEDYKGYIAKEFMKEYEAAYYFFYPEHDLPEFKIIAIDHSLKSFLVQYCRKSQLLNSSQTTNVGDVVRGIVIAIKRSGANVLVGSTLGFVHKSQIDYSPVSYVEDFLTIGKVYEFTIQKVNKSLELALNKKIVDPWWNGIRRYVGHVTNAVYLRKIDISYLKEYHGIEIEENDESGIAIADCAVCKNKYGIMGTLVINTIVNEWHCTNCRFHGQEMYLFKSRNLGFNISVGTKEMNKEDLQFASALQRGNIVPVRLTYFDYASRFADGTFDANIIKGQELLQEDSIVSSSEANVLELGRAFEDISSLAVDMHEEVAYLYWAKQFYSLANSSKSFWYRVYNLYLELIIALKSKNRSQVRQLTEMIKYVLGNEEMLKETSNVYKDLNNHLLVFKYFLLLDCGQYQENMLLLNERFNNAINNDTVRNFASIVLSHNLILSHAPNDIDKLYDQTFGYMYETLTKGKLNDIYGENLNEYQEDDAEKRNRIELLKLIAEGEGRRIEFKSTLMTPVLSEELKARSAEIEEQMKIARETNDKSLLNEARGKKDKLPTERDIQHSAMKSIAAFANSDGGYLIIGVDDQKNILGLEEDFKKLKKEDKQDEFKLRFDDLVKRYLGDSSHRLIDTSFVQVGEKTIFKVTVSKNLNMTNPIIMRLNAKGDSEAECYIRAQGSSLKLGMVELIEYIAGSYAGVE</sequence>
<evidence type="ECO:0000313" key="2">
    <source>
        <dbReference type="EMBL" id="PSL31709.1"/>
    </source>
</evidence>
<dbReference type="Pfam" id="PF04326">
    <property type="entry name" value="SLFN_AlbA_2"/>
    <property type="match status" value="1"/>
</dbReference>
<dbReference type="InterPro" id="IPR003029">
    <property type="entry name" value="S1_domain"/>
</dbReference>
<dbReference type="Gene3D" id="3.30.950.30">
    <property type="entry name" value="Schlafen, AAA domain"/>
    <property type="match status" value="1"/>
</dbReference>
<dbReference type="PROSITE" id="PS50126">
    <property type="entry name" value="S1"/>
    <property type="match status" value="1"/>
</dbReference>
<dbReference type="Pfam" id="PF00575">
    <property type="entry name" value="S1"/>
    <property type="match status" value="1"/>
</dbReference>
<feature type="domain" description="S1 motif" evidence="1">
    <location>
        <begin position="568"/>
        <end position="635"/>
    </location>
</feature>
<comment type="caution">
    <text evidence="2">The sequence shown here is derived from an EMBL/GenBank/DDBJ whole genome shotgun (WGS) entry which is preliminary data.</text>
</comment>
<dbReference type="SMART" id="SM00316">
    <property type="entry name" value="S1"/>
    <property type="match status" value="1"/>
</dbReference>
<dbReference type="Proteomes" id="UP000240978">
    <property type="component" value="Unassembled WGS sequence"/>
</dbReference>
<dbReference type="InterPro" id="IPR012340">
    <property type="entry name" value="NA-bd_OB-fold"/>
</dbReference>
<dbReference type="AlphaFoldDB" id="A0A2P8GCL0"/>
<reference evidence="2 3" key="1">
    <citation type="submission" date="2018-03" db="EMBL/GenBank/DDBJ databases">
        <title>Genomic Encyclopedia of Archaeal and Bacterial Type Strains, Phase II (KMG-II): from individual species to whole genera.</title>
        <authorList>
            <person name="Goeker M."/>
        </authorList>
    </citation>
    <scope>NUCLEOTIDE SEQUENCE [LARGE SCALE GENOMIC DNA]</scope>
    <source>
        <strain evidence="2 3">DSM 18107</strain>
    </source>
</reference>
<organism evidence="2 3">
    <name type="scientific">Chitinophaga ginsengisoli</name>
    <dbReference type="NCBI Taxonomy" id="363837"/>
    <lineage>
        <taxon>Bacteria</taxon>
        <taxon>Pseudomonadati</taxon>
        <taxon>Bacteroidota</taxon>
        <taxon>Chitinophagia</taxon>
        <taxon>Chitinophagales</taxon>
        <taxon>Chitinophagaceae</taxon>
        <taxon>Chitinophaga</taxon>
    </lineage>
</organism>
<protein>
    <submittedName>
        <fullName evidence="2">S1 RNA binding family protein</fullName>
    </submittedName>
</protein>
<keyword evidence="3" id="KW-1185">Reference proteome</keyword>
<dbReference type="Gene3D" id="2.40.50.140">
    <property type="entry name" value="Nucleic acid-binding proteins"/>
    <property type="match status" value="1"/>
</dbReference>
<dbReference type="OrthoDB" id="9807907at2"/>
<evidence type="ECO:0000259" key="1">
    <source>
        <dbReference type="PROSITE" id="PS50126"/>
    </source>
</evidence>
<evidence type="ECO:0000313" key="3">
    <source>
        <dbReference type="Proteomes" id="UP000240978"/>
    </source>
</evidence>
<gene>
    <name evidence="2" type="ORF">CLV42_1041</name>
</gene>
<proteinExistence type="predicted"/>
<dbReference type="EMBL" id="PYGK01000004">
    <property type="protein sequence ID" value="PSL31709.1"/>
    <property type="molecule type" value="Genomic_DNA"/>
</dbReference>
<dbReference type="InterPro" id="IPR007421">
    <property type="entry name" value="Schlafen_AlbA_2_dom"/>
</dbReference>
<dbReference type="RefSeq" id="WP_106601947.1">
    <property type="nucleotide sequence ID" value="NZ_PYGK01000004.1"/>
</dbReference>